<evidence type="ECO:0000256" key="2">
    <source>
        <dbReference type="ARBA" id="ARBA00006285"/>
    </source>
</evidence>
<gene>
    <name evidence="7" type="ORF">BSR29_00880</name>
</gene>
<evidence type="ECO:0000256" key="4">
    <source>
        <dbReference type="ARBA" id="ARBA00022801"/>
    </source>
</evidence>
<sequence>MLNMSTSLIPNPKIEQPKFQWRGFLLDSARTCFQVDEVKTLLDLLNRYRFNVLHWHLTDDAGWRFSVPQYPKLETVSSQLPRMDFLHYSNVEQEKAKDCVRRAETQWHGGGYSDSEIKEIVSYAVSKGIKVMPEVDLPGHMAAAIRAYPELGNPIYRDRPQSEWGIENDLLWPSDFATNFIETLFGRVCELFPDAEYIHLGGDECKWEKWEADADLMAWCRKQNLSGGSALQGWFMNIARRVLHQHGRRAAVWNEACQTGLDPSDLVVGWEEEGGVQMAQQSGHPYISADANYLYLNRVASNEPDEPVGMTNPITLQDLWHLPIPEDDRILGLQASVWAEYVLDGQELLRQAFPRLLLVSEKAWCGDNIEWDDLVARMKSECEYLEGQGVTLSHYTFDTP</sequence>
<dbReference type="GO" id="GO:0004563">
    <property type="term" value="F:beta-N-acetylhexosaminidase activity"/>
    <property type="evidence" value="ECO:0007669"/>
    <property type="project" value="UniProtKB-EC"/>
</dbReference>
<comment type="similarity">
    <text evidence="2">Belongs to the glycosyl hydrolase 20 family.</text>
</comment>
<dbReference type="PANTHER" id="PTHR22600">
    <property type="entry name" value="BETA-HEXOSAMINIDASE"/>
    <property type="match status" value="1"/>
</dbReference>
<evidence type="ECO:0000256" key="1">
    <source>
        <dbReference type="ARBA" id="ARBA00001231"/>
    </source>
</evidence>
<dbReference type="STRING" id="1921764.BSR28_01640"/>
<evidence type="ECO:0000313" key="8">
    <source>
        <dbReference type="Proteomes" id="UP000186785"/>
    </source>
</evidence>
<dbReference type="SUPFAM" id="SSF51445">
    <property type="entry name" value="(Trans)glycosidases"/>
    <property type="match status" value="1"/>
</dbReference>
<comment type="caution">
    <text evidence="7">The sequence shown here is derived from an EMBL/GenBank/DDBJ whole genome shotgun (WGS) entry which is preliminary data.</text>
</comment>
<dbReference type="InterPro" id="IPR015883">
    <property type="entry name" value="Glyco_hydro_20_cat"/>
</dbReference>
<dbReference type="InterPro" id="IPR025705">
    <property type="entry name" value="Beta_hexosaminidase_sua/sub"/>
</dbReference>
<dbReference type="InterPro" id="IPR017853">
    <property type="entry name" value="GH"/>
</dbReference>
<keyword evidence="4" id="KW-0378">Hydrolase</keyword>
<evidence type="ECO:0000259" key="6">
    <source>
        <dbReference type="Pfam" id="PF00728"/>
    </source>
</evidence>
<dbReference type="EC" id="3.2.1.52" evidence="3"/>
<proteinExistence type="inferred from homology"/>
<dbReference type="PRINTS" id="PR00738">
    <property type="entry name" value="GLHYDRLASE20"/>
</dbReference>
<protein>
    <recommendedName>
        <fullName evidence="3">beta-N-acetylhexosaminidase</fullName>
        <ecNumber evidence="3">3.2.1.52</ecNumber>
    </recommendedName>
</protein>
<feature type="domain" description="Glycoside hydrolase family 20 catalytic" evidence="6">
    <location>
        <begin position="19"/>
        <end position="365"/>
    </location>
</feature>
<dbReference type="OrthoDB" id="9763537at2"/>
<keyword evidence="8" id="KW-1185">Reference proteome</keyword>
<feature type="active site" description="Proton donor" evidence="5">
    <location>
        <position position="204"/>
    </location>
</feature>
<dbReference type="Gene3D" id="3.20.20.80">
    <property type="entry name" value="Glycosidases"/>
    <property type="match status" value="1"/>
</dbReference>
<dbReference type="PANTHER" id="PTHR22600:SF57">
    <property type="entry name" value="BETA-N-ACETYLHEXOSAMINIDASE"/>
    <property type="match status" value="1"/>
</dbReference>
<evidence type="ECO:0000256" key="3">
    <source>
        <dbReference type="ARBA" id="ARBA00012663"/>
    </source>
</evidence>
<dbReference type="GO" id="GO:0030203">
    <property type="term" value="P:glycosaminoglycan metabolic process"/>
    <property type="evidence" value="ECO:0007669"/>
    <property type="project" value="TreeGrafter"/>
</dbReference>
<dbReference type="AlphaFoldDB" id="A0A1Q5PPT9"/>
<dbReference type="EMBL" id="MQSV01000001">
    <property type="protein sequence ID" value="OKL49543.1"/>
    <property type="molecule type" value="Genomic_DNA"/>
</dbReference>
<evidence type="ECO:0000256" key="5">
    <source>
        <dbReference type="PIRSR" id="PIRSR625705-1"/>
    </source>
</evidence>
<dbReference type="Pfam" id="PF00728">
    <property type="entry name" value="Glyco_hydro_20"/>
    <property type="match status" value="1"/>
</dbReference>
<dbReference type="GO" id="GO:0005975">
    <property type="term" value="P:carbohydrate metabolic process"/>
    <property type="evidence" value="ECO:0007669"/>
    <property type="project" value="InterPro"/>
</dbReference>
<accession>A0A1Q5PPT9</accession>
<dbReference type="GO" id="GO:0016020">
    <property type="term" value="C:membrane"/>
    <property type="evidence" value="ECO:0007669"/>
    <property type="project" value="TreeGrafter"/>
</dbReference>
<organism evidence="7 8">
    <name type="scientific">Boudabousia liubingyangii</name>
    <dbReference type="NCBI Taxonomy" id="1921764"/>
    <lineage>
        <taxon>Bacteria</taxon>
        <taxon>Bacillati</taxon>
        <taxon>Actinomycetota</taxon>
        <taxon>Actinomycetes</taxon>
        <taxon>Actinomycetales</taxon>
        <taxon>Actinomycetaceae</taxon>
        <taxon>Boudabousia</taxon>
    </lineage>
</organism>
<dbReference type="Proteomes" id="UP000186785">
    <property type="component" value="Unassembled WGS sequence"/>
</dbReference>
<name>A0A1Q5PPT9_9ACTO</name>
<evidence type="ECO:0000313" key="7">
    <source>
        <dbReference type="EMBL" id="OKL49543.1"/>
    </source>
</evidence>
<reference evidence="7 8" key="1">
    <citation type="submission" date="2016-11" db="EMBL/GenBank/DDBJ databases">
        <title>Actinomyces gypaetusis sp. nov. isolated from the vulture Gypaetus barbatus in Qinghai Tibet Plateau China.</title>
        <authorList>
            <person name="Meng X."/>
        </authorList>
    </citation>
    <scope>NUCLEOTIDE SEQUENCE [LARGE SCALE GENOMIC DNA]</scope>
    <source>
        <strain evidence="7 8">VUL4_2</strain>
    </source>
</reference>
<comment type="catalytic activity">
    <reaction evidence="1">
        <text>Hydrolysis of terminal non-reducing N-acetyl-D-hexosamine residues in N-acetyl-beta-D-hexosaminides.</text>
        <dbReference type="EC" id="3.2.1.52"/>
    </reaction>
</comment>